<evidence type="ECO:0000313" key="12">
    <source>
        <dbReference type="EMBL" id="KAB8129375.1"/>
    </source>
</evidence>
<comment type="pathway">
    <text evidence="1">Amino-acid degradation; L-alanine degradation via dehydrogenase pathway; NH(3) and pyruvate from L-alanine: step 1/1.</text>
</comment>
<proteinExistence type="inferred from homology"/>
<feature type="binding site" evidence="9">
    <location>
        <position position="133"/>
    </location>
    <ligand>
        <name>NAD(+)</name>
        <dbReference type="ChEBI" id="CHEBI:57540"/>
    </ligand>
</feature>
<evidence type="ECO:0000313" key="13">
    <source>
        <dbReference type="Proteomes" id="UP000480246"/>
    </source>
</evidence>
<feature type="binding site" evidence="8">
    <location>
        <position position="15"/>
    </location>
    <ligand>
        <name>substrate</name>
    </ligand>
</feature>
<evidence type="ECO:0000256" key="3">
    <source>
        <dbReference type="ARBA" id="ARBA00012897"/>
    </source>
</evidence>
<dbReference type="InterPro" id="IPR007698">
    <property type="entry name" value="AlaDH/PNT_NAD(H)-bd"/>
</dbReference>
<feature type="binding site" evidence="9">
    <location>
        <position position="202"/>
    </location>
    <ligand>
        <name>NAD(+)</name>
        <dbReference type="ChEBI" id="CHEBI:57540"/>
    </ligand>
</feature>
<dbReference type="AlphaFoldDB" id="A0A7C8KNW8"/>
<dbReference type="InterPro" id="IPR008143">
    <property type="entry name" value="Ala_DH/PNT_CS2"/>
</dbReference>
<keyword evidence="4 6" id="KW-0560">Oxidoreductase</keyword>
<dbReference type="GO" id="GO:0005886">
    <property type="term" value="C:plasma membrane"/>
    <property type="evidence" value="ECO:0007669"/>
    <property type="project" value="TreeGrafter"/>
</dbReference>
<dbReference type="GO" id="GO:0000166">
    <property type="term" value="F:nucleotide binding"/>
    <property type="evidence" value="ECO:0007669"/>
    <property type="project" value="UniProtKB-KW"/>
</dbReference>
<accession>A0A7C8KNW8</accession>
<comment type="caution">
    <text evidence="12">The sequence shown here is derived from an EMBL/GenBank/DDBJ whole genome shotgun (WGS) entry which is preliminary data.</text>
</comment>
<dbReference type="EMBL" id="WEID01000076">
    <property type="protein sequence ID" value="KAB8129375.1"/>
    <property type="molecule type" value="Genomic_DNA"/>
</dbReference>
<dbReference type="EC" id="1.4.1.1" evidence="3 6"/>
<dbReference type="NCBIfam" id="TIGR00518">
    <property type="entry name" value="alaDH"/>
    <property type="match status" value="1"/>
</dbReference>
<dbReference type="UniPathway" id="UPA00527">
    <property type="reaction ID" value="UER00585"/>
</dbReference>
<dbReference type="Gene3D" id="3.40.50.720">
    <property type="entry name" value="NAD(P)-binding Rossmann-like Domain"/>
    <property type="match status" value="2"/>
</dbReference>
<gene>
    <name evidence="12" type="primary">ald</name>
    <name evidence="12" type="ORF">F9U64_15305</name>
</gene>
<feature type="binding site" evidence="9">
    <location>
        <position position="197"/>
    </location>
    <ligand>
        <name>NAD(+)</name>
        <dbReference type="ChEBI" id="CHEBI:57540"/>
    </ligand>
</feature>
<dbReference type="OrthoDB" id="9804592at2"/>
<evidence type="ECO:0000256" key="6">
    <source>
        <dbReference type="PIRNR" id="PIRNR000183"/>
    </source>
</evidence>
<dbReference type="Pfam" id="PF01262">
    <property type="entry name" value="AlaDh_PNT_C"/>
    <property type="match status" value="1"/>
</dbReference>
<feature type="active site" description="Proton donor/acceptor" evidence="7">
    <location>
        <position position="269"/>
    </location>
</feature>
<dbReference type="SUPFAM" id="SSF52283">
    <property type="entry name" value="Formate/glycerate dehydrogenase catalytic domain-like"/>
    <property type="match status" value="1"/>
</dbReference>
<name>A0A7C8KNW8_9BACI</name>
<dbReference type="PIRSF" id="PIRSF000183">
    <property type="entry name" value="Alanine_dh"/>
    <property type="match status" value="1"/>
</dbReference>
<feature type="binding site" evidence="9">
    <location>
        <position position="219"/>
    </location>
    <ligand>
        <name>NAD(+)</name>
        <dbReference type="ChEBI" id="CHEBI:57540"/>
    </ligand>
</feature>
<sequence length="371" mass="39495">MKIGVPKELKQSENRVALTPAGVMALTNLGHQVNVETNAGMGSGIGDDEYQKAGAIIVPTAKEAWDQELIVKVKEPQKEEFVHFREGQLLFTYLHLAAEQAVADALIANKVTGIAYETIQNRTGELPLLTPMSEIAGRMSVQVGVHFLEKIHGGKGVLAGGVPGVEPADIVIIGGGVVGTNAAKIAVGLGANVTMLDINIGRLRELEDLFQGKIKTLASNEYNIRTQVERADLLVGAVLIPGGKAPKLVTEEMIQTMGAGSVVVDVAVDQGGIIETIDHITTHDDPVYVKHGVTHYAVANIPGAVPKTATYALTNVTLPYILKLANLGLDELVKKDPAFTKGLNTYKGKIVHEAVAQGLDRKYADIQTIIQ</sequence>
<dbReference type="InterPro" id="IPR036291">
    <property type="entry name" value="NAD(P)-bd_dom_sf"/>
</dbReference>
<dbReference type="SMART" id="SM01003">
    <property type="entry name" value="AlaDh_PNT_N"/>
    <property type="match status" value="1"/>
</dbReference>
<feature type="binding site" evidence="9">
    <location>
        <begin position="266"/>
        <end position="269"/>
    </location>
    <ligand>
        <name>NAD(+)</name>
        <dbReference type="ChEBI" id="CHEBI:57540"/>
    </ligand>
</feature>
<organism evidence="12 13">
    <name type="scientific">Gracilibacillus oryzae</name>
    <dbReference type="NCBI Taxonomy" id="1672701"/>
    <lineage>
        <taxon>Bacteria</taxon>
        <taxon>Bacillati</taxon>
        <taxon>Bacillota</taxon>
        <taxon>Bacilli</taxon>
        <taxon>Bacillales</taxon>
        <taxon>Bacillaceae</taxon>
        <taxon>Gracilibacillus</taxon>
    </lineage>
</organism>
<protein>
    <recommendedName>
        <fullName evidence="3 6">Alanine dehydrogenase</fullName>
        <ecNumber evidence="3 6">1.4.1.1</ecNumber>
    </recommendedName>
</protein>
<evidence type="ECO:0000259" key="11">
    <source>
        <dbReference type="SMART" id="SM01003"/>
    </source>
</evidence>
<evidence type="ECO:0000256" key="7">
    <source>
        <dbReference type="PIRSR" id="PIRSR000183-1"/>
    </source>
</evidence>
<dbReference type="SUPFAM" id="SSF51735">
    <property type="entry name" value="NAD(P)-binding Rossmann-fold domains"/>
    <property type="match status" value="1"/>
</dbReference>
<dbReference type="Proteomes" id="UP000480246">
    <property type="component" value="Unassembled WGS sequence"/>
</dbReference>
<evidence type="ECO:0000256" key="9">
    <source>
        <dbReference type="PIRSR" id="PIRSR000183-3"/>
    </source>
</evidence>
<dbReference type="GO" id="GO:0042853">
    <property type="term" value="P:L-alanine catabolic process"/>
    <property type="evidence" value="ECO:0007669"/>
    <property type="project" value="UniProtKB-UniPathway"/>
</dbReference>
<feature type="active site" description="Proton donor/acceptor" evidence="7">
    <location>
        <position position="95"/>
    </location>
</feature>
<dbReference type="FunFam" id="3.40.50.720:FF:000049">
    <property type="entry name" value="Alanine dehydrogenase"/>
    <property type="match status" value="1"/>
</dbReference>
<comment type="catalytic activity">
    <reaction evidence="6">
        <text>L-alanine + NAD(+) + H2O = pyruvate + NH4(+) + NADH + H(+)</text>
        <dbReference type="Rhea" id="RHEA:18405"/>
        <dbReference type="ChEBI" id="CHEBI:15361"/>
        <dbReference type="ChEBI" id="CHEBI:15377"/>
        <dbReference type="ChEBI" id="CHEBI:15378"/>
        <dbReference type="ChEBI" id="CHEBI:28938"/>
        <dbReference type="ChEBI" id="CHEBI:57540"/>
        <dbReference type="ChEBI" id="CHEBI:57945"/>
        <dbReference type="ChEBI" id="CHEBI:57972"/>
        <dbReference type="EC" id="1.4.1.1"/>
    </reaction>
</comment>
<reference evidence="12 13" key="1">
    <citation type="submission" date="2019-10" db="EMBL/GenBank/DDBJ databases">
        <title>Gracilibacillus sp. nov. isolated from rice seeds.</title>
        <authorList>
            <person name="He S."/>
        </authorList>
    </citation>
    <scope>NUCLEOTIDE SEQUENCE [LARGE SCALE GENOMIC DNA]</scope>
    <source>
        <strain evidence="12 13">TD8</strain>
    </source>
</reference>
<feature type="binding site" evidence="9">
    <location>
        <begin position="238"/>
        <end position="239"/>
    </location>
    <ligand>
        <name>NAD(+)</name>
        <dbReference type="ChEBI" id="CHEBI:57540"/>
    </ligand>
</feature>
<feature type="domain" description="Alanine dehydrogenase/pyridine nucleotide transhydrogenase NAD(H)-binding" evidence="10">
    <location>
        <begin position="148"/>
        <end position="297"/>
    </location>
</feature>
<comment type="similarity">
    <text evidence="2 6">Belongs to the AlaDH/PNT family.</text>
</comment>
<dbReference type="CDD" id="cd05305">
    <property type="entry name" value="L-AlaDH"/>
    <property type="match status" value="1"/>
</dbReference>
<dbReference type="GO" id="GO:0000286">
    <property type="term" value="F:alanine dehydrogenase activity"/>
    <property type="evidence" value="ECO:0007669"/>
    <property type="project" value="UniProtKB-UniRule"/>
</dbReference>
<evidence type="ECO:0000256" key="4">
    <source>
        <dbReference type="ARBA" id="ARBA00023002"/>
    </source>
</evidence>
<feature type="binding site" evidence="8">
    <location>
        <position position="74"/>
    </location>
    <ligand>
        <name>substrate</name>
    </ligand>
</feature>
<evidence type="ECO:0000256" key="8">
    <source>
        <dbReference type="PIRSR" id="PIRSR000183-2"/>
    </source>
</evidence>
<keyword evidence="9" id="KW-0547">Nucleotide-binding</keyword>
<dbReference type="InterPro" id="IPR007886">
    <property type="entry name" value="AlaDH/PNT_N"/>
</dbReference>
<dbReference type="InterPro" id="IPR008141">
    <property type="entry name" value="Ala_DH"/>
</dbReference>
<dbReference type="SMART" id="SM01002">
    <property type="entry name" value="AlaDh_PNT_C"/>
    <property type="match status" value="1"/>
</dbReference>
<dbReference type="Pfam" id="PF05222">
    <property type="entry name" value="AlaDh_PNT_N"/>
    <property type="match status" value="1"/>
</dbReference>
<evidence type="ECO:0000256" key="1">
    <source>
        <dbReference type="ARBA" id="ARBA00005206"/>
    </source>
</evidence>
<dbReference type="PANTHER" id="PTHR42795:SF1">
    <property type="entry name" value="ALANINE DEHYDROGENASE"/>
    <property type="match status" value="1"/>
</dbReference>
<evidence type="ECO:0000259" key="10">
    <source>
        <dbReference type="SMART" id="SM01002"/>
    </source>
</evidence>
<dbReference type="RefSeq" id="WP_153405454.1">
    <property type="nucleotide sequence ID" value="NZ_ML762436.1"/>
</dbReference>
<feature type="domain" description="Alanine dehydrogenase/pyridine nucleotide transhydrogenase N-terminal" evidence="11">
    <location>
        <begin position="4"/>
        <end position="136"/>
    </location>
</feature>
<keyword evidence="5 6" id="KW-0520">NAD</keyword>
<evidence type="ECO:0000256" key="5">
    <source>
        <dbReference type="ARBA" id="ARBA00023027"/>
    </source>
</evidence>
<keyword evidence="13" id="KW-1185">Reference proteome</keyword>
<dbReference type="PROSITE" id="PS00837">
    <property type="entry name" value="ALADH_PNT_2"/>
    <property type="match status" value="1"/>
</dbReference>
<evidence type="ECO:0000256" key="2">
    <source>
        <dbReference type="ARBA" id="ARBA00005689"/>
    </source>
</evidence>
<dbReference type="PANTHER" id="PTHR42795">
    <property type="entry name" value="ALANINE DEHYDROGENASE"/>
    <property type="match status" value="1"/>
</dbReference>